<gene>
    <name evidence="2" type="ORF">N7E81_04735</name>
</gene>
<proteinExistence type="predicted"/>
<keyword evidence="2" id="KW-0269">Exonuclease</keyword>
<name>A0ABY6D3P2_9BACT</name>
<dbReference type="GO" id="GO:0004527">
    <property type="term" value="F:exonuclease activity"/>
    <property type="evidence" value="ECO:0007669"/>
    <property type="project" value="UniProtKB-KW"/>
</dbReference>
<dbReference type="RefSeq" id="WP_263052134.1">
    <property type="nucleotide sequence ID" value="NZ_CP106735.1"/>
</dbReference>
<accession>A0ABY6D3P2</accession>
<keyword evidence="2" id="KW-0540">Nuclease</keyword>
<protein>
    <submittedName>
        <fullName evidence="2">3'-5' exonuclease</fullName>
    </submittedName>
</protein>
<keyword evidence="2" id="KW-0378">Hydrolase</keyword>
<dbReference type="Gene3D" id="3.30.420.10">
    <property type="entry name" value="Ribonuclease H-like superfamily/Ribonuclease H"/>
    <property type="match status" value="1"/>
</dbReference>
<dbReference type="InterPro" id="IPR019288">
    <property type="entry name" value="3'-5'_exonuclease_PolB-like"/>
</dbReference>
<dbReference type="EMBL" id="CP106735">
    <property type="protein sequence ID" value="UXX80404.1"/>
    <property type="molecule type" value="Genomic_DNA"/>
</dbReference>
<dbReference type="InterPro" id="IPR012337">
    <property type="entry name" value="RNaseH-like_sf"/>
</dbReference>
<dbReference type="SUPFAM" id="SSF53098">
    <property type="entry name" value="Ribonuclease H-like"/>
    <property type="match status" value="1"/>
</dbReference>
<sequence length="239" mass="27713">MNNLKHLVFLDIETVSGSSSFETLAPGMQALWEKKTTFLRKDDEIPLDKLYFDRAAIYSEFGKIVCISVGILYHDADDQLNIRIKAIRSDDEKELLEEFVALLHDKMDETKIQLCGHNAKEFDFPYICRRMIINDIVLPPYLQISGKKPWEIKHLDTMEMWKFGDYKSYTSLALLTEVFGIPSPKDDIDGSDVNRVYYHEEGLERIAHYCNRDVLATAQVYLKVQGHTLITEDHIQFVD</sequence>
<reference evidence="2" key="1">
    <citation type="submission" date="2022-10" db="EMBL/GenBank/DDBJ databases">
        <title>Comparative genomics and taxonomic characterization of three novel marine species of genus Reichenbachiella exhibiting antioxidant and polysaccharide degradation activities.</title>
        <authorList>
            <person name="Muhammad N."/>
            <person name="Lee Y.-J."/>
            <person name="Ko J."/>
            <person name="Kim S.-G."/>
        </authorList>
    </citation>
    <scope>NUCLEOTIDE SEQUENCE</scope>
    <source>
        <strain evidence="2">Wsw4-B4</strain>
    </source>
</reference>
<keyword evidence="3" id="KW-1185">Reference proteome</keyword>
<evidence type="ECO:0000313" key="3">
    <source>
        <dbReference type="Proteomes" id="UP001062165"/>
    </source>
</evidence>
<evidence type="ECO:0000313" key="2">
    <source>
        <dbReference type="EMBL" id="UXX80404.1"/>
    </source>
</evidence>
<evidence type="ECO:0000259" key="1">
    <source>
        <dbReference type="Pfam" id="PF10108"/>
    </source>
</evidence>
<organism evidence="2 3">
    <name type="scientific">Reichenbachiella carrageenanivorans</name>
    <dbReference type="NCBI Taxonomy" id="2979869"/>
    <lineage>
        <taxon>Bacteria</taxon>
        <taxon>Pseudomonadati</taxon>
        <taxon>Bacteroidota</taxon>
        <taxon>Cytophagia</taxon>
        <taxon>Cytophagales</taxon>
        <taxon>Reichenbachiellaceae</taxon>
        <taxon>Reichenbachiella</taxon>
    </lineage>
</organism>
<dbReference type="Pfam" id="PF10108">
    <property type="entry name" value="DNA_pol_B_exo2"/>
    <property type="match status" value="1"/>
</dbReference>
<dbReference type="CDD" id="cd05782">
    <property type="entry name" value="DNA_polB_like1_exo"/>
    <property type="match status" value="1"/>
</dbReference>
<dbReference type="Proteomes" id="UP001062165">
    <property type="component" value="Chromosome"/>
</dbReference>
<dbReference type="InterPro" id="IPR036397">
    <property type="entry name" value="RNaseH_sf"/>
</dbReference>
<feature type="domain" description="Predicted 3'-5' exonuclease PolB-like" evidence="1">
    <location>
        <begin position="61"/>
        <end position="226"/>
    </location>
</feature>